<dbReference type="Gene3D" id="3.40.50.2000">
    <property type="entry name" value="Glycogen Phosphorylase B"/>
    <property type="match status" value="2"/>
</dbReference>
<accession>A0A061SHT0</accession>
<dbReference type="SUPFAM" id="SSF53756">
    <property type="entry name" value="UDP-Glycosyltransferase/glycogen phosphorylase"/>
    <property type="match status" value="1"/>
</dbReference>
<keyword evidence="1 3" id="KW-0808">Transferase</keyword>
<dbReference type="PANTHER" id="PTHR48050">
    <property type="entry name" value="STEROL 3-BETA-GLUCOSYLTRANSFERASE"/>
    <property type="match status" value="1"/>
</dbReference>
<protein>
    <submittedName>
        <fullName evidence="3">Glycosyltransferase family 28 domain-containing protein</fullName>
    </submittedName>
</protein>
<dbReference type="PANTHER" id="PTHR48050:SF13">
    <property type="entry name" value="STEROL 3-BETA-GLUCOSYLTRANSFERASE UGT80A2"/>
    <property type="match status" value="1"/>
</dbReference>
<dbReference type="GO" id="GO:0016906">
    <property type="term" value="F:sterol 3-beta-glucosyltransferase activity"/>
    <property type="evidence" value="ECO:0007669"/>
    <property type="project" value="UniProtKB-ARBA"/>
</dbReference>
<evidence type="ECO:0000259" key="2">
    <source>
        <dbReference type="Pfam" id="PF06722"/>
    </source>
</evidence>
<dbReference type="CDD" id="cd03784">
    <property type="entry name" value="GT1_Gtf-like"/>
    <property type="match status" value="1"/>
</dbReference>
<organism evidence="3">
    <name type="scientific">Tetraselmis sp. GSL018</name>
    <dbReference type="NCBI Taxonomy" id="582737"/>
    <lineage>
        <taxon>Eukaryota</taxon>
        <taxon>Viridiplantae</taxon>
        <taxon>Chlorophyta</taxon>
        <taxon>core chlorophytes</taxon>
        <taxon>Chlorodendrophyceae</taxon>
        <taxon>Chlorodendrales</taxon>
        <taxon>Chlorodendraceae</taxon>
        <taxon>Tetraselmis</taxon>
    </lineage>
</organism>
<reference evidence="3" key="1">
    <citation type="submission" date="2014-05" db="EMBL/GenBank/DDBJ databases">
        <title>The transcriptome of the halophilic microalga Tetraselmis sp. GSL018 isolated from the Great Salt Lake, Utah.</title>
        <authorList>
            <person name="Jinkerson R.E."/>
            <person name="D'Adamo S."/>
            <person name="Posewitz M.C."/>
        </authorList>
    </citation>
    <scope>NUCLEOTIDE SEQUENCE</scope>
    <source>
        <strain evidence="3">GSL018</strain>
    </source>
</reference>
<dbReference type="EMBL" id="GBEZ01002622">
    <property type="protein sequence ID" value="JAC82450.1"/>
    <property type="molecule type" value="Transcribed_RNA"/>
</dbReference>
<feature type="non-terminal residue" evidence="3">
    <location>
        <position position="1"/>
    </location>
</feature>
<gene>
    <name evidence="3" type="ORF">TSPGSL018_5698</name>
</gene>
<dbReference type="AlphaFoldDB" id="A0A061SHT0"/>
<sequence length="299" mass="33009">PDPEGGEGGGPGPPFLAHAIISNPPVYGHHHVAEALGVPLHLMFPQPWVPTCAFPHPLACVDNKRKRFSYKREWSRRNKYSYYFVQKLEWAGMGALLNTFRTAIGLKAVPALEMDRLYSSVFSKVPFVHMWSPSFVPKPPDWGPLVDVVGNFFSTKLEDAKWDPPEDLAEWLTSGTKPILITFGSMKFDNASQLTHKVYKAAVRTGVRVLLQSGWSELGVPGVDPRSRGCFIMGRAPHDWLMQRCAAVVHHGGAGTTAAGLRCGLPTFICPFFGDQHFWGEMVHRAGLGPAPRPVSDLT</sequence>
<evidence type="ECO:0000256" key="1">
    <source>
        <dbReference type="ARBA" id="ARBA00022679"/>
    </source>
</evidence>
<feature type="non-terminal residue" evidence="3">
    <location>
        <position position="299"/>
    </location>
</feature>
<dbReference type="InterPro" id="IPR002213">
    <property type="entry name" value="UDP_glucos_trans"/>
</dbReference>
<dbReference type="FunFam" id="3.40.50.2000:FF:000009">
    <property type="entry name" value="Sterol 3-beta-glucosyltransferase UGT80A2"/>
    <property type="match status" value="1"/>
</dbReference>
<feature type="domain" description="Erythromycin biosynthesis protein CIII-like C-terminal" evidence="2">
    <location>
        <begin position="234"/>
        <end position="293"/>
    </location>
</feature>
<evidence type="ECO:0000313" key="3">
    <source>
        <dbReference type="EMBL" id="JAC82450.1"/>
    </source>
</evidence>
<name>A0A061SHT0_9CHLO</name>
<dbReference type="Pfam" id="PF06722">
    <property type="entry name" value="EryCIII-like_C"/>
    <property type="match status" value="1"/>
</dbReference>
<dbReference type="InterPro" id="IPR010610">
    <property type="entry name" value="EryCIII-like_C"/>
</dbReference>
<proteinExistence type="predicted"/>
<dbReference type="InterPro" id="IPR050426">
    <property type="entry name" value="Glycosyltransferase_28"/>
</dbReference>